<evidence type="ECO:0000313" key="4">
    <source>
        <dbReference type="Proteomes" id="UP001328107"/>
    </source>
</evidence>
<dbReference type="EMBL" id="BTRK01000005">
    <property type="protein sequence ID" value="GMR54646.1"/>
    <property type="molecule type" value="Genomic_DNA"/>
</dbReference>
<dbReference type="Proteomes" id="UP001328107">
    <property type="component" value="Unassembled WGS sequence"/>
</dbReference>
<evidence type="ECO:0008006" key="5">
    <source>
        <dbReference type="Google" id="ProtNLM"/>
    </source>
</evidence>
<dbReference type="InterPro" id="IPR011333">
    <property type="entry name" value="SKP1/BTB/POZ_sf"/>
</dbReference>
<feature type="non-terminal residue" evidence="3">
    <location>
        <position position="1"/>
    </location>
</feature>
<dbReference type="PROSITE" id="PS50097">
    <property type="entry name" value="BTB"/>
    <property type="match status" value="1"/>
</dbReference>
<gene>
    <name evidence="3" type="ORF">PMAYCL1PPCAC_24841</name>
</gene>
<evidence type="ECO:0000259" key="2">
    <source>
        <dbReference type="PROSITE" id="PS50144"/>
    </source>
</evidence>
<sequence length="114" mass="13571">GVLTYKYDTDNWGYSHIVKWSDLVDREKGFIKDGKITVEIYFSIVKMTGFRRKPRFDFNSGNTQSDVILIIEGKPVHVNKHYLRIYSNFFHSLFFGEFANKEQKEFELEDVVYE</sequence>
<name>A0AAN5I917_9BILA</name>
<protein>
    <recommendedName>
        <fullName evidence="5">BTB domain-containing protein</fullName>
    </recommendedName>
</protein>
<evidence type="ECO:0000259" key="1">
    <source>
        <dbReference type="PROSITE" id="PS50097"/>
    </source>
</evidence>
<dbReference type="PANTHER" id="PTHR47022">
    <property type="entry name" value="BTB AND MATH DOMAIN-CONTAINING PROTEIN 36-RELATED"/>
    <property type="match status" value="1"/>
</dbReference>
<proteinExistence type="predicted"/>
<dbReference type="PANTHER" id="PTHR47022:SF1">
    <property type="entry name" value="BTB AND MATH DOMAIN-CONTAINING PROTEIN 36-RELATED"/>
    <property type="match status" value="1"/>
</dbReference>
<feature type="non-terminal residue" evidence="3">
    <location>
        <position position="114"/>
    </location>
</feature>
<feature type="domain" description="BTB" evidence="1">
    <location>
        <begin position="65"/>
        <end position="114"/>
    </location>
</feature>
<dbReference type="Pfam" id="PF00651">
    <property type="entry name" value="BTB"/>
    <property type="match status" value="1"/>
</dbReference>
<reference evidence="4" key="1">
    <citation type="submission" date="2022-10" db="EMBL/GenBank/DDBJ databases">
        <title>Genome assembly of Pristionchus species.</title>
        <authorList>
            <person name="Yoshida K."/>
            <person name="Sommer R.J."/>
        </authorList>
    </citation>
    <scope>NUCLEOTIDE SEQUENCE [LARGE SCALE GENOMIC DNA]</scope>
    <source>
        <strain evidence="4">RS5460</strain>
    </source>
</reference>
<organism evidence="3 4">
    <name type="scientific">Pristionchus mayeri</name>
    <dbReference type="NCBI Taxonomy" id="1317129"/>
    <lineage>
        <taxon>Eukaryota</taxon>
        <taxon>Metazoa</taxon>
        <taxon>Ecdysozoa</taxon>
        <taxon>Nematoda</taxon>
        <taxon>Chromadorea</taxon>
        <taxon>Rhabditida</taxon>
        <taxon>Rhabditina</taxon>
        <taxon>Diplogasteromorpha</taxon>
        <taxon>Diplogasteroidea</taxon>
        <taxon>Neodiplogasteridae</taxon>
        <taxon>Pristionchus</taxon>
    </lineage>
</organism>
<keyword evidence="4" id="KW-1185">Reference proteome</keyword>
<dbReference type="Gene3D" id="2.60.210.10">
    <property type="entry name" value="Apoptosis, Tumor Necrosis Factor Receptor Associated Protein 2, Chain A"/>
    <property type="match status" value="1"/>
</dbReference>
<accession>A0AAN5I917</accession>
<dbReference type="SUPFAM" id="SSF54695">
    <property type="entry name" value="POZ domain"/>
    <property type="match status" value="1"/>
</dbReference>
<feature type="domain" description="MATH" evidence="2">
    <location>
        <begin position="1"/>
        <end position="42"/>
    </location>
</feature>
<dbReference type="CDD" id="cd18186">
    <property type="entry name" value="BTB_POZ_ZBTB_KLHL-like"/>
    <property type="match status" value="1"/>
</dbReference>
<dbReference type="InterPro" id="IPR000210">
    <property type="entry name" value="BTB/POZ_dom"/>
</dbReference>
<dbReference type="SUPFAM" id="SSF49599">
    <property type="entry name" value="TRAF domain-like"/>
    <property type="match status" value="1"/>
</dbReference>
<dbReference type="InterPro" id="IPR002083">
    <property type="entry name" value="MATH/TRAF_dom"/>
</dbReference>
<evidence type="ECO:0000313" key="3">
    <source>
        <dbReference type="EMBL" id="GMR54646.1"/>
    </source>
</evidence>
<dbReference type="AlphaFoldDB" id="A0AAN5I917"/>
<dbReference type="PROSITE" id="PS50144">
    <property type="entry name" value="MATH"/>
    <property type="match status" value="1"/>
</dbReference>
<dbReference type="InterPro" id="IPR008974">
    <property type="entry name" value="TRAF-like"/>
</dbReference>
<dbReference type="Gene3D" id="3.30.710.10">
    <property type="entry name" value="Potassium Channel Kv1.1, Chain A"/>
    <property type="match status" value="1"/>
</dbReference>
<comment type="caution">
    <text evidence="3">The sequence shown here is derived from an EMBL/GenBank/DDBJ whole genome shotgun (WGS) entry which is preliminary data.</text>
</comment>